<keyword evidence="6" id="KW-0378">Hydrolase</keyword>
<evidence type="ECO:0000259" key="14">
    <source>
        <dbReference type="SMART" id="SM01024"/>
    </source>
</evidence>
<dbReference type="PROSITE" id="PS00674">
    <property type="entry name" value="AAA"/>
    <property type="match status" value="1"/>
</dbReference>
<evidence type="ECO:0000256" key="1">
    <source>
        <dbReference type="ARBA" id="ARBA00004434"/>
    </source>
</evidence>
<dbReference type="InterPro" id="IPR057495">
    <property type="entry name" value="AAA_lid_BCS1"/>
</dbReference>
<protein>
    <recommendedName>
        <fullName evidence="17">AAA+ ATPase domain-containing protein</fullName>
    </recommendedName>
</protein>
<evidence type="ECO:0000256" key="3">
    <source>
        <dbReference type="ARBA" id="ARBA00022692"/>
    </source>
</evidence>
<dbReference type="GO" id="GO:0016887">
    <property type="term" value="F:ATP hydrolysis activity"/>
    <property type="evidence" value="ECO:0007669"/>
    <property type="project" value="InterPro"/>
</dbReference>
<evidence type="ECO:0000256" key="12">
    <source>
        <dbReference type="RuleBase" id="RU003651"/>
    </source>
</evidence>
<evidence type="ECO:0000313" key="16">
    <source>
        <dbReference type="Proteomes" id="UP000054166"/>
    </source>
</evidence>
<keyword evidence="5" id="KW-0999">Mitochondrion inner membrane</keyword>
<evidence type="ECO:0008006" key="17">
    <source>
        <dbReference type="Google" id="ProtNLM"/>
    </source>
</evidence>
<comment type="similarity">
    <text evidence="2">Belongs to the AAA ATPase family. BCS1 subfamily.</text>
</comment>
<keyword evidence="16" id="KW-1185">Reference proteome</keyword>
<evidence type="ECO:0000256" key="6">
    <source>
        <dbReference type="ARBA" id="ARBA00022801"/>
    </source>
</evidence>
<evidence type="ECO:0000256" key="10">
    <source>
        <dbReference type="ARBA" id="ARBA00023136"/>
    </source>
</evidence>
<evidence type="ECO:0000256" key="4">
    <source>
        <dbReference type="ARBA" id="ARBA00022741"/>
    </source>
</evidence>
<keyword evidence="4 12" id="KW-0547">Nucleotide-binding</keyword>
<gene>
    <name evidence="15" type="ORF">PILCRDRAFT_815691</name>
</gene>
<evidence type="ECO:0000256" key="2">
    <source>
        <dbReference type="ARBA" id="ARBA00007448"/>
    </source>
</evidence>
<feature type="domain" description="AAA+ ATPase" evidence="13">
    <location>
        <begin position="278"/>
        <end position="409"/>
    </location>
</feature>
<dbReference type="InterPro" id="IPR027417">
    <property type="entry name" value="P-loop_NTPase"/>
</dbReference>
<keyword evidence="10" id="KW-0472">Membrane</keyword>
<dbReference type="CDD" id="cd19510">
    <property type="entry name" value="RecA-like_BCS1"/>
    <property type="match status" value="1"/>
</dbReference>
<accession>A0A0C3G606</accession>
<dbReference type="GO" id="GO:0005524">
    <property type="term" value="F:ATP binding"/>
    <property type="evidence" value="ECO:0007669"/>
    <property type="project" value="UniProtKB-KW"/>
</dbReference>
<evidence type="ECO:0000256" key="9">
    <source>
        <dbReference type="ARBA" id="ARBA00023128"/>
    </source>
</evidence>
<dbReference type="InterPro" id="IPR003593">
    <property type="entry name" value="AAA+_ATPase"/>
</dbReference>
<comment type="catalytic activity">
    <reaction evidence="11">
        <text>ATP + H2O = ADP + phosphate + H(+)</text>
        <dbReference type="Rhea" id="RHEA:13065"/>
        <dbReference type="ChEBI" id="CHEBI:15377"/>
        <dbReference type="ChEBI" id="CHEBI:15378"/>
        <dbReference type="ChEBI" id="CHEBI:30616"/>
        <dbReference type="ChEBI" id="CHEBI:43474"/>
        <dbReference type="ChEBI" id="CHEBI:456216"/>
    </reaction>
    <physiologicalReaction direction="left-to-right" evidence="11">
        <dbReference type="Rhea" id="RHEA:13066"/>
    </physiologicalReaction>
</comment>
<comment type="subcellular location">
    <subcellularLocation>
        <location evidence="1">Mitochondrion inner membrane</location>
        <topology evidence="1">Single-pass membrane protein</topology>
    </subcellularLocation>
</comment>
<dbReference type="STRING" id="765440.A0A0C3G606"/>
<dbReference type="InterPro" id="IPR014851">
    <property type="entry name" value="BCS1_N"/>
</dbReference>
<sequence length="491" mass="54788">MQIRNREVSQPSDIVNEHLTAGAEPLSAAPAQAILDQNVAPSGSSSFLSSFVSDNPYFQAGFGLMGVGVGLTVLRQSVILGTTALRRRMLVTLEINNKDRSYDWFLAWMAHNQAQAAALSTSAKAPWIRSHQLSVETAYEQRNNGSSSVLFKLVAGPGTHWFKYRGAWMQVKRERETRSMQLMSGVPWETVTLTTLFRDRNLFPQLLSEARDLAMRGQEGKLVIHTAWGIEWKPFGQPRRKRPLQSVVLQDGVGEKIEEDVKAFLRRRQWYADRGIPYRRGYLLHGPPGSGKTSFIQALAGSLGYDICLLNLSERGLADDKLNHLLSNAPERSFVLIEDVDAAFNKRVQTSEDGYQSSVTFSGFLNALDGVASGEERIIFLTTNHVSRLDPALIRPGRVDLSQLFDDASAAQAKELFTRFYKRGSEEDASASEQSNDEDIESLGKELESIMQEEMNAGRRLSMAALQGLFIRNGAHEAVRDCRNLFSIKRT</sequence>
<evidence type="ECO:0000256" key="7">
    <source>
        <dbReference type="ARBA" id="ARBA00022840"/>
    </source>
</evidence>
<dbReference type="SUPFAM" id="SSF52540">
    <property type="entry name" value="P-loop containing nucleoside triphosphate hydrolases"/>
    <property type="match status" value="1"/>
</dbReference>
<proteinExistence type="inferred from homology"/>
<dbReference type="InterPro" id="IPR003959">
    <property type="entry name" value="ATPase_AAA_core"/>
</dbReference>
<dbReference type="Proteomes" id="UP000054166">
    <property type="component" value="Unassembled WGS sequence"/>
</dbReference>
<keyword evidence="3" id="KW-0812">Transmembrane</keyword>
<feature type="domain" description="BCS1 N-terminal" evidence="14">
    <location>
        <begin position="65"/>
        <end position="247"/>
    </location>
</feature>
<dbReference type="HOGENOM" id="CLU_010189_6_2_1"/>
<keyword evidence="7 12" id="KW-0067">ATP-binding</keyword>
<dbReference type="OrthoDB" id="10251412at2759"/>
<dbReference type="FunFam" id="3.40.50.300:FF:000768">
    <property type="entry name" value="Probable mitochondrial chaperone bcs1"/>
    <property type="match status" value="1"/>
</dbReference>
<dbReference type="PANTHER" id="PTHR23070">
    <property type="entry name" value="BCS1 AAA-TYPE ATPASE"/>
    <property type="match status" value="1"/>
</dbReference>
<evidence type="ECO:0000313" key="15">
    <source>
        <dbReference type="EMBL" id="KIM87214.1"/>
    </source>
</evidence>
<organism evidence="15 16">
    <name type="scientific">Piloderma croceum (strain F 1598)</name>
    <dbReference type="NCBI Taxonomy" id="765440"/>
    <lineage>
        <taxon>Eukaryota</taxon>
        <taxon>Fungi</taxon>
        <taxon>Dikarya</taxon>
        <taxon>Basidiomycota</taxon>
        <taxon>Agaricomycotina</taxon>
        <taxon>Agaricomycetes</taxon>
        <taxon>Agaricomycetidae</taxon>
        <taxon>Atheliales</taxon>
        <taxon>Atheliaceae</taxon>
        <taxon>Piloderma</taxon>
    </lineage>
</organism>
<dbReference type="SMART" id="SM00382">
    <property type="entry name" value="AAA"/>
    <property type="match status" value="1"/>
</dbReference>
<dbReference type="Gene3D" id="3.40.50.300">
    <property type="entry name" value="P-loop containing nucleotide triphosphate hydrolases"/>
    <property type="match status" value="1"/>
</dbReference>
<dbReference type="EMBL" id="KN832980">
    <property type="protein sequence ID" value="KIM87214.1"/>
    <property type="molecule type" value="Genomic_DNA"/>
</dbReference>
<dbReference type="GO" id="GO:0034551">
    <property type="term" value="P:mitochondrial respiratory chain complex III assembly"/>
    <property type="evidence" value="ECO:0007669"/>
    <property type="project" value="UniProtKB-ARBA"/>
</dbReference>
<reference evidence="15 16" key="1">
    <citation type="submission" date="2014-04" db="EMBL/GenBank/DDBJ databases">
        <authorList>
            <consortium name="DOE Joint Genome Institute"/>
            <person name="Kuo A."/>
            <person name="Tarkka M."/>
            <person name="Buscot F."/>
            <person name="Kohler A."/>
            <person name="Nagy L.G."/>
            <person name="Floudas D."/>
            <person name="Copeland A."/>
            <person name="Barry K.W."/>
            <person name="Cichocki N."/>
            <person name="Veneault-Fourrey C."/>
            <person name="LaButti K."/>
            <person name="Lindquist E.A."/>
            <person name="Lipzen A."/>
            <person name="Lundell T."/>
            <person name="Morin E."/>
            <person name="Murat C."/>
            <person name="Sun H."/>
            <person name="Tunlid A."/>
            <person name="Henrissat B."/>
            <person name="Grigoriev I.V."/>
            <person name="Hibbett D.S."/>
            <person name="Martin F."/>
            <person name="Nordberg H.P."/>
            <person name="Cantor M.N."/>
            <person name="Hua S.X."/>
        </authorList>
    </citation>
    <scope>NUCLEOTIDE SEQUENCE [LARGE SCALE GENOMIC DNA]</scope>
    <source>
        <strain evidence="15 16">F 1598</strain>
    </source>
</reference>
<name>A0A0C3G606_PILCF</name>
<evidence type="ECO:0000256" key="11">
    <source>
        <dbReference type="ARBA" id="ARBA00048778"/>
    </source>
</evidence>
<keyword evidence="8" id="KW-1133">Transmembrane helix</keyword>
<evidence type="ECO:0000256" key="5">
    <source>
        <dbReference type="ARBA" id="ARBA00022792"/>
    </source>
</evidence>
<dbReference type="GO" id="GO:0005743">
    <property type="term" value="C:mitochondrial inner membrane"/>
    <property type="evidence" value="ECO:0007669"/>
    <property type="project" value="UniProtKB-SubCell"/>
</dbReference>
<dbReference type="InParanoid" id="A0A0C3G606"/>
<dbReference type="Pfam" id="PF25426">
    <property type="entry name" value="AAA_lid_BCS1"/>
    <property type="match status" value="1"/>
</dbReference>
<dbReference type="Pfam" id="PF08740">
    <property type="entry name" value="BCS1_N"/>
    <property type="match status" value="1"/>
</dbReference>
<reference evidence="16" key="2">
    <citation type="submission" date="2015-01" db="EMBL/GenBank/DDBJ databases">
        <title>Evolutionary Origins and Diversification of the Mycorrhizal Mutualists.</title>
        <authorList>
            <consortium name="DOE Joint Genome Institute"/>
            <consortium name="Mycorrhizal Genomics Consortium"/>
            <person name="Kohler A."/>
            <person name="Kuo A."/>
            <person name="Nagy L.G."/>
            <person name="Floudas D."/>
            <person name="Copeland A."/>
            <person name="Barry K.W."/>
            <person name="Cichocki N."/>
            <person name="Veneault-Fourrey C."/>
            <person name="LaButti K."/>
            <person name="Lindquist E.A."/>
            <person name="Lipzen A."/>
            <person name="Lundell T."/>
            <person name="Morin E."/>
            <person name="Murat C."/>
            <person name="Riley R."/>
            <person name="Ohm R."/>
            <person name="Sun H."/>
            <person name="Tunlid A."/>
            <person name="Henrissat B."/>
            <person name="Grigoriev I.V."/>
            <person name="Hibbett D.S."/>
            <person name="Martin F."/>
        </authorList>
    </citation>
    <scope>NUCLEOTIDE SEQUENCE [LARGE SCALE GENOMIC DNA]</scope>
    <source>
        <strain evidence="16">F 1598</strain>
    </source>
</reference>
<dbReference type="InterPro" id="IPR003960">
    <property type="entry name" value="ATPase_AAA_CS"/>
</dbReference>
<dbReference type="SMART" id="SM01024">
    <property type="entry name" value="BCS1_N"/>
    <property type="match status" value="1"/>
</dbReference>
<keyword evidence="9" id="KW-0496">Mitochondrion</keyword>
<dbReference type="Pfam" id="PF00004">
    <property type="entry name" value="AAA"/>
    <property type="match status" value="1"/>
</dbReference>
<dbReference type="AlphaFoldDB" id="A0A0C3G606"/>
<evidence type="ECO:0000259" key="13">
    <source>
        <dbReference type="SMART" id="SM00382"/>
    </source>
</evidence>
<dbReference type="InterPro" id="IPR050747">
    <property type="entry name" value="Mitochondrial_chaperone_BCS1"/>
</dbReference>
<evidence type="ECO:0000256" key="8">
    <source>
        <dbReference type="ARBA" id="ARBA00022989"/>
    </source>
</evidence>
<dbReference type="FunCoup" id="A0A0C3G606">
    <property type="interactions" value="153"/>
</dbReference>